<proteinExistence type="inferred from homology"/>
<feature type="domain" description="Glycosyl hydrolase family 32 N-terminal" evidence="5">
    <location>
        <begin position="40"/>
        <end position="165"/>
    </location>
</feature>
<evidence type="ECO:0000256" key="1">
    <source>
        <dbReference type="ARBA" id="ARBA00009902"/>
    </source>
</evidence>
<gene>
    <name evidence="6" type="ORF">B1B_00425</name>
</gene>
<dbReference type="SUPFAM" id="SSF75005">
    <property type="entry name" value="Arabinanase/levansucrase/invertase"/>
    <property type="match status" value="1"/>
</dbReference>
<keyword evidence="2 6" id="KW-0378">Hydrolase</keyword>
<dbReference type="Gene3D" id="2.115.10.20">
    <property type="entry name" value="Glycosyl hydrolase domain, family 43"/>
    <property type="match status" value="2"/>
</dbReference>
<dbReference type="PANTHER" id="PTHR35279:SF1">
    <property type="entry name" value="ARABINANASE_LEVANSUCRASE_INVERTASE"/>
    <property type="match status" value="1"/>
</dbReference>
<feature type="compositionally biased region" description="Basic and acidic residues" evidence="4">
    <location>
        <begin position="256"/>
        <end position="265"/>
    </location>
</feature>
<protein>
    <submittedName>
        <fullName evidence="6">Glycosyl hydrolase family 32 protein</fullName>
    </submittedName>
</protein>
<dbReference type="InterPro" id="IPR023296">
    <property type="entry name" value="Glyco_hydro_beta-prop_sf"/>
</dbReference>
<dbReference type="Pfam" id="PF00251">
    <property type="entry name" value="Glyco_hydro_32N"/>
    <property type="match status" value="1"/>
</dbReference>
<evidence type="ECO:0000256" key="4">
    <source>
        <dbReference type="SAM" id="MobiDB-lite"/>
    </source>
</evidence>
<dbReference type="AlphaFoldDB" id="T1CCA8"/>
<name>T1CCA8_9ZZZZ</name>
<sequence>EHWRRAGLILRRDPNNPVIRYNIAMMSILREDGLHSRGSLIKVDGRYVATWFACPHPGYEQGPGVIGLAFSEDLYHWQVTEPILRADPADPWEAGGLYKAYLIKNDDLYYIFYNAKTNHPNDWHEQIGIATSPDLKTWTRYPGNPVIRTGGPKSWDARFASDPCVVRWGPWWGVYYYGFANDGHARDLLALGLDPYHLTKVPEIMLNVGPPGSIDEDFAHKPSIIYANDTLYQFYCCVSGKWPQDDRAISVARSRPWPEAREKDSAATPTPGPALPVSDEGPPRRGAVPGCAAPRFFPVERLTAGSRTTRRPRAVTRPSRSAPGRTP</sequence>
<evidence type="ECO:0000256" key="2">
    <source>
        <dbReference type="ARBA" id="ARBA00022801"/>
    </source>
</evidence>
<feature type="region of interest" description="Disordered" evidence="4">
    <location>
        <begin position="253"/>
        <end position="327"/>
    </location>
</feature>
<dbReference type="EMBL" id="AUZY01000322">
    <property type="protein sequence ID" value="EQD79003.1"/>
    <property type="molecule type" value="Genomic_DNA"/>
</dbReference>
<reference evidence="6" key="1">
    <citation type="submission" date="2013-08" db="EMBL/GenBank/DDBJ databases">
        <authorList>
            <person name="Mendez C."/>
            <person name="Richter M."/>
            <person name="Ferrer M."/>
            <person name="Sanchez J."/>
        </authorList>
    </citation>
    <scope>NUCLEOTIDE SEQUENCE</scope>
</reference>
<organism evidence="6">
    <name type="scientific">mine drainage metagenome</name>
    <dbReference type="NCBI Taxonomy" id="410659"/>
    <lineage>
        <taxon>unclassified sequences</taxon>
        <taxon>metagenomes</taxon>
        <taxon>ecological metagenomes</taxon>
    </lineage>
</organism>
<dbReference type="GO" id="GO:0016798">
    <property type="term" value="F:hydrolase activity, acting on glycosyl bonds"/>
    <property type="evidence" value="ECO:0007669"/>
    <property type="project" value="UniProtKB-KW"/>
</dbReference>
<keyword evidence="3" id="KW-0326">Glycosidase</keyword>
<feature type="non-terminal residue" evidence="6">
    <location>
        <position position="1"/>
    </location>
</feature>
<feature type="non-terminal residue" evidence="6">
    <location>
        <position position="327"/>
    </location>
</feature>
<evidence type="ECO:0000259" key="5">
    <source>
        <dbReference type="Pfam" id="PF00251"/>
    </source>
</evidence>
<accession>T1CCA8</accession>
<comment type="similarity">
    <text evidence="1">Belongs to the glycosyl hydrolase 32 family.</text>
</comment>
<dbReference type="InterPro" id="IPR013148">
    <property type="entry name" value="Glyco_hydro_32_N"/>
</dbReference>
<dbReference type="PANTHER" id="PTHR35279">
    <property type="match status" value="1"/>
</dbReference>
<reference evidence="6" key="2">
    <citation type="journal article" date="2014" name="ISME J.">
        <title>Microbial stratification in low pH oxic and suboxic macroscopic growths along an acid mine drainage.</title>
        <authorList>
            <person name="Mendez-Garcia C."/>
            <person name="Mesa V."/>
            <person name="Sprenger R.R."/>
            <person name="Richter M."/>
            <person name="Diez M.S."/>
            <person name="Solano J."/>
            <person name="Bargiela R."/>
            <person name="Golyshina O.V."/>
            <person name="Manteca A."/>
            <person name="Ramos J.L."/>
            <person name="Gallego J.R."/>
            <person name="Llorente I."/>
            <person name="Martins Dos Santos V.A."/>
            <person name="Jensen O.N."/>
            <person name="Pelaez A.I."/>
            <person name="Sanchez J."/>
            <person name="Ferrer M."/>
        </authorList>
    </citation>
    <scope>NUCLEOTIDE SEQUENCE</scope>
</reference>
<evidence type="ECO:0000256" key="3">
    <source>
        <dbReference type="ARBA" id="ARBA00023295"/>
    </source>
</evidence>
<comment type="caution">
    <text evidence="6">The sequence shown here is derived from an EMBL/GenBank/DDBJ whole genome shotgun (WGS) entry which is preliminary data.</text>
</comment>
<evidence type="ECO:0000313" key="6">
    <source>
        <dbReference type="EMBL" id="EQD79003.1"/>
    </source>
</evidence>
<feature type="compositionally biased region" description="Low complexity" evidence="4">
    <location>
        <begin position="315"/>
        <end position="327"/>
    </location>
</feature>